<sequence>MDEPVEEFEPLFDYRRVQPLNVVFLDDDSLDSPLADCRKKPKIKNSAVDKKDKNKDVEVVQIVNDKAEKTDKEDEDWLPPPRKITDTTKFSEDSIMKELRLKKQELQLLAQPAKDVLREVEESVKRELAAAESNKRDFGSLLESAAAEGGKEQLARPSHDRAKIIISIQNKDEAKQFRIYMDDKFEKLFKLYADKLKLDQQKLVFSFDGDKISPAATPGGLGMEDNDIIEVHLKKH</sequence>
<reference evidence="2" key="1">
    <citation type="journal article" date="2023" name="Nat. Plants">
        <title>Single-cell RNA sequencing provides a high-resolution roadmap for understanding the multicellular compartmentation of specialized metabolism.</title>
        <authorList>
            <person name="Sun S."/>
            <person name="Shen X."/>
            <person name="Li Y."/>
            <person name="Li Y."/>
            <person name="Wang S."/>
            <person name="Li R."/>
            <person name="Zhang H."/>
            <person name="Shen G."/>
            <person name="Guo B."/>
            <person name="Wei J."/>
            <person name="Xu J."/>
            <person name="St-Pierre B."/>
            <person name="Chen S."/>
            <person name="Sun C."/>
        </authorList>
    </citation>
    <scope>NUCLEOTIDE SEQUENCE [LARGE SCALE GENOMIC DNA]</scope>
</reference>
<accession>A0ACC0BXG7</accession>
<evidence type="ECO:0000313" key="1">
    <source>
        <dbReference type="EMBL" id="KAI5677378.1"/>
    </source>
</evidence>
<organism evidence="1 2">
    <name type="scientific">Catharanthus roseus</name>
    <name type="common">Madagascar periwinkle</name>
    <name type="synonym">Vinca rosea</name>
    <dbReference type="NCBI Taxonomy" id="4058"/>
    <lineage>
        <taxon>Eukaryota</taxon>
        <taxon>Viridiplantae</taxon>
        <taxon>Streptophyta</taxon>
        <taxon>Embryophyta</taxon>
        <taxon>Tracheophyta</taxon>
        <taxon>Spermatophyta</taxon>
        <taxon>Magnoliopsida</taxon>
        <taxon>eudicotyledons</taxon>
        <taxon>Gunneridae</taxon>
        <taxon>Pentapetalae</taxon>
        <taxon>asterids</taxon>
        <taxon>lamiids</taxon>
        <taxon>Gentianales</taxon>
        <taxon>Apocynaceae</taxon>
        <taxon>Rauvolfioideae</taxon>
        <taxon>Vinceae</taxon>
        <taxon>Catharanthinae</taxon>
        <taxon>Catharanthus</taxon>
    </lineage>
</organism>
<protein>
    <submittedName>
        <fullName evidence="1">Uncharacterized protein</fullName>
    </submittedName>
</protein>
<comment type="caution">
    <text evidence="1">The sequence shown here is derived from an EMBL/GenBank/DDBJ whole genome shotgun (WGS) entry which is preliminary data.</text>
</comment>
<gene>
    <name evidence="1" type="ORF">M9H77_08328</name>
</gene>
<keyword evidence="2" id="KW-1185">Reference proteome</keyword>
<name>A0ACC0BXG7_CATRO</name>
<proteinExistence type="predicted"/>
<dbReference type="EMBL" id="CM044702">
    <property type="protein sequence ID" value="KAI5677378.1"/>
    <property type="molecule type" value="Genomic_DNA"/>
</dbReference>
<dbReference type="Proteomes" id="UP001060085">
    <property type="component" value="Linkage Group LG02"/>
</dbReference>
<evidence type="ECO:0000313" key="2">
    <source>
        <dbReference type="Proteomes" id="UP001060085"/>
    </source>
</evidence>